<evidence type="ECO:0000313" key="2">
    <source>
        <dbReference type="EMBL" id="MCG2629721.1"/>
    </source>
</evidence>
<protein>
    <submittedName>
        <fullName evidence="2">Uncharacterized protein</fullName>
    </submittedName>
</protein>
<dbReference type="Proteomes" id="UP001139054">
    <property type="component" value="Unassembled WGS sequence"/>
</dbReference>
<sequence>MPTPDLERGLQSLALTFVKERDPAEAFSAFRDRAIARFGGAAKPLIEKVFSQAKRDLQRGTRRHRQPAISAGAQRKE</sequence>
<evidence type="ECO:0000313" key="3">
    <source>
        <dbReference type="Proteomes" id="UP001139054"/>
    </source>
</evidence>
<feature type="region of interest" description="Disordered" evidence="1">
    <location>
        <begin position="54"/>
        <end position="77"/>
    </location>
</feature>
<accession>A0A9X1RC18</accession>
<comment type="caution">
    <text evidence="2">The sequence shown here is derived from an EMBL/GenBank/DDBJ whole genome shotgun (WGS) entry which is preliminary data.</text>
</comment>
<organism evidence="2 3">
    <name type="scientific">Bradyrhizobium zhengyangense</name>
    <dbReference type="NCBI Taxonomy" id="2911009"/>
    <lineage>
        <taxon>Bacteria</taxon>
        <taxon>Pseudomonadati</taxon>
        <taxon>Pseudomonadota</taxon>
        <taxon>Alphaproteobacteria</taxon>
        <taxon>Hyphomicrobiales</taxon>
        <taxon>Nitrobacteraceae</taxon>
        <taxon>Bradyrhizobium</taxon>
    </lineage>
</organism>
<evidence type="ECO:0000256" key="1">
    <source>
        <dbReference type="SAM" id="MobiDB-lite"/>
    </source>
</evidence>
<dbReference type="EMBL" id="JAKLTY010000016">
    <property type="protein sequence ID" value="MCG2629721.1"/>
    <property type="molecule type" value="Genomic_DNA"/>
</dbReference>
<dbReference type="AlphaFoldDB" id="A0A9X1RC18"/>
<proteinExistence type="predicted"/>
<dbReference type="RefSeq" id="WP_237891190.1">
    <property type="nucleotide sequence ID" value="NZ_JAKLTY010000016.1"/>
</dbReference>
<name>A0A9X1RC18_9BRAD</name>
<gene>
    <name evidence="2" type="ORF">L6654_24155</name>
</gene>
<reference evidence="2" key="1">
    <citation type="submission" date="2022-01" db="EMBL/GenBank/DDBJ databases">
        <title>Genome sequnece data of strain Bradyrhizobium sp. nov.</title>
        <authorList>
            <person name="Zhang J."/>
        </authorList>
    </citation>
    <scope>NUCLEOTIDE SEQUENCE</scope>
    <source>
        <strain evidence="2">WYCCWR 13023</strain>
    </source>
</reference>